<keyword evidence="3 4" id="KW-0472">Membrane</keyword>
<dbReference type="InterPro" id="IPR050515">
    <property type="entry name" value="Beta-lactam/transpept"/>
</dbReference>
<dbReference type="RefSeq" id="WP_183818903.1">
    <property type="nucleotide sequence ID" value="NZ_JACHOB010000005.1"/>
</dbReference>
<keyword evidence="7" id="KW-0131">Cell cycle</keyword>
<feature type="domain" description="Penicillin-binding protein transpeptidase" evidence="5">
    <location>
        <begin position="240"/>
        <end position="534"/>
    </location>
</feature>
<dbReference type="SUPFAM" id="SSF56601">
    <property type="entry name" value="beta-lactamase/transpeptidase-like"/>
    <property type="match status" value="1"/>
</dbReference>
<keyword evidence="2" id="KW-0121">Carboxypeptidase</keyword>
<sequence length="584" mass="62071">MNRADADAGLRPLARVRVLSQDGGVGDAPALEGREMTGRIRLVLGAFLCTFCLLGLRLAYVSFGMKDEVALVRAERGEVSRPDVLDRQGRPLVMNRETEGLAIDGRDVWDVEETVQGVASVLPGVDTSRLRQRLSEGRYAFVRQSLTPDEKAAVVALGLPGMRFPQGEARVYPHGSVGAHVLGYTIAGRGGVVGVERILNDTKEGASAVRLTLDLAAQQVLEDELSVAMDTFSAKAAWGVLMDARDGSVVALASLPDYDPNMPGASPAAHRRNRAMSDAYELGSAFKTLTIAAAVDAGLIKEGERFDVSKPIRVGDWSISDFTAKPHPLTAGEVLQYSSNIGTVQIVQRLGAQGFETMLDELGLKTPLETDLPESRTPMLPARWGEAELATASYGQGIAVTPLQLAAATAAVVNGGVYHTPRFLMDTPVRGRQVFSQRTAASMRMALRRVVTDGTGGNAEAVGYHVIGKTSTADKPGSKGYGRNGVISSFVGAFPGYDPAYVMIVSLDDPEGIAETYGFRTAGYNAAPVFRRVVERVAPTLGLMPVGDEVAFDGFVGLRRSDEPIEGEGEPLDALAALLAEAAL</sequence>
<gene>
    <name evidence="7" type="ORF">GGQ59_002415</name>
</gene>
<dbReference type="GO" id="GO:0051301">
    <property type="term" value="P:cell division"/>
    <property type="evidence" value="ECO:0007669"/>
    <property type="project" value="UniProtKB-KW"/>
</dbReference>
<keyword evidence="2" id="KW-0378">Hydrolase</keyword>
<dbReference type="InterPro" id="IPR001460">
    <property type="entry name" value="PCN-bd_Tpept"/>
</dbReference>
<dbReference type="Pfam" id="PF03717">
    <property type="entry name" value="PBP_dimer"/>
    <property type="match status" value="1"/>
</dbReference>
<keyword evidence="8" id="KW-1185">Reference proteome</keyword>
<dbReference type="SUPFAM" id="SSF56519">
    <property type="entry name" value="Penicillin binding protein dimerisation domain"/>
    <property type="match status" value="1"/>
</dbReference>
<keyword evidence="4" id="KW-1133">Transmembrane helix</keyword>
<dbReference type="GO" id="GO:0005886">
    <property type="term" value="C:plasma membrane"/>
    <property type="evidence" value="ECO:0007669"/>
    <property type="project" value="TreeGrafter"/>
</dbReference>
<dbReference type="PANTHER" id="PTHR30627">
    <property type="entry name" value="PEPTIDOGLYCAN D,D-TRANSPEPTIDASE"/>
    <property type="match status" value="1"/>
</dbReference>
<keyword evidence="7" id="KW-0132">Cell division</keyword>
<dbReference type="AlphaFoldDB" id="A0A840I6S4"/>
<organism evidence="7 8">
    <name type="scientific">Parvularcula dongshanensis</name>
    <dbReference type="NCBI Taxonomy" id="1173995"/>
    <lineage>
        <taxon>Bacteria</taxon>
        <taxon>Pseudomonadati</taxon>
        <taxon>Pseudomonadota</taxon>
        <taxon>Alphaproteobacteria</taxon>
        <taxon>Parvularculales</taxon>
        <taxon>Parvularculaceae</taxon>
        <taxon>Parvularcula</taxon>
    </lineage>
</organism>
<dbReference type="InterPro" id="IPR005311">
    <property type="entry name" value="PBP_dimer"/>
</dbReference>
<evidence type="ECO:0000313" key="8">
    <source>
        <dbReference type="Proteomes" id="UP000563524"/>
    </source>
</evidence>
<dbReference type="Proteomes" id="UP000563524">
    <property type="component" value="Unassembled WGS sequence"/>
</dbReference>
<comment type="caution">
    <text evidence="7">The sequence shown here is derived from an EMBL/GenBank/DDBJ whole genome shotgun (WGS) entry which is preliminary data.</text>
</comment>
<keyword evidence="2" id="KW-0645">Protease</keyword>
<dbReference type="Gene3D" id="3.40.710.10">
    <property type="entry name" value="DD-peptidase/beta-lactamase superfamily"/>
    <property type="match status" value="1"/>
</dbReference>
<name>A0A840I6S4_9PROT</name>
<comment type="subcellular location">
    <subcellularLocation>
        <location evidence="1">Membrane</location>
    </subcellularLocation>
</comment>
<evidence type="ECO:0000256" key="3">
    <source>
        <dbReference type="ARBA" id="ARBA00023136"/>
    </source>
</evidence>
<protein>
    <submittedName>
        <fullName evidence="7">Cell division protein FtsI (Penicillin-binding protein 3)</fullName>
    </submittedName>
</protein>
<evidence type="ECO:0000259" key="6">
    <source>
        <dbReference type="Pfam" id="PF03717"/>
    </source>
</evidence>
<evidence type="ECO:0000313" key="7">
    <source>
        <dbReference type="EMBL" id="MBB4659874.1"/>
    </source>
</evidence>
<evidence type="ECO:0000256" key="4">
    <source>
        <dbReference type="SAM" id="Phobius"/>
    </source>
</evidence>
<dbReference type="InterPro" id="IPR012338">
    <property type="entry name" value="Beta-lactam/transpept-like"/>
</dbReference>
<dbReference type="Gene3D" id="3.90.1310.10">
    <property type="entry name" value="Penicillin-binding protein 2a (Domain 2)"/>
    <property type="match status" value="1"/>
</dbReference>
<feature type="domain" description="Penicillin-binding protein dimerisation" evidence="6">
    <location>
        <begin position="79"/>
        <end position="185"/>
    </location>
</feature>
<accession>A0A840I6S4</accession>
<feature type="transmembrane region" description="Helical" evidence="4">
    <location>
        <begin position="42"/>
        <end position="63"/>
    </location>
</feature>
<evidence type="ECO:0000256" key="2">
    <source>
        <dbReference type="ARBA" id="ARBA00022645"/>
    </source>
</evidence>
<evidence type="ECO:0000259" key="5">
    <source>
        <dbReference type="Pfam" id="PF00905"/>
    </source>
</evidence>
<dbReference type="Pfam" id="PF00905">
    <property type="entry name" value="Transpeptidase"/>
    <property type="match status" value="1"/>
</dbReference>
<dbReference type="InterPro" id="IPR036138">
    <property type="entry name" value="PBP_dimer_sf"/>
</dbReference>
<dbReference type="GO" id="GO:0004180">
    <property type="term" value="F:carboxypeptidase activity"/>
    <property type="evidence" value="ECO:0007669"/>
    <property type="project" value="UniProtKB-KW"/>
</dbReference>
<proteinExistence type="predicted"/>
<evidence type="ECO:0000256" key="1">
    <source>
        <dbReference type="ARBA" id="ARBA00004370"/>
    </source>
</evidence>
<reference evidence="7 8" key="1">
    <citation type="submission" date="2020-08" db="EMBL/GenBank/DDBJ databases">
        <title>Genomic Encyclopedia of Type Strains, Phase IV (KMG-IV): sequencing the most valuable type-strain genomes for metagenomic binning, comparative biology and taxonomic classification.</title>
        <authorList>
            <person name="Goeker M."/>
        </authorList>
    </citation>
    <scope>NUCLEOTIDE SEQUENCE [LARGE SCALE GENOMIC DNA]</scope>
    <source>
        <strain evidence="7 8">DSM 102850</strain>
    </source>
</reference>
<keyword evidence="4" id="KW-0812">Transmembrane</keyword>
<dbReference type="Gene3D" id="3.30.450.330">
    <property type="match status" value="1"/>
</dbReference>
<dbReference type="EMBL" id="JACHOB010000005">
    <property type="protein sequence ID" value="MBB4659874.1"/>
    <property type="molecule type" value="Genomic_DNA"/>
</dbReference>
<dbReference type="GO" id="GO:0008658">
    <property type="term" value="F:penicillin binding"/>
    <property type="evidence" value="ECO:0007669"/>
    <property type="project" value="InterPro"/>
</dbReference>
<dbReference type="GO" id="GO:0071555">
    <property type="term" value="P:cell wall organization"/>
    <property type="evidence" value="ECO:0007669"/>
    <property type="project" value="TreeGrafter"/>
</dbReference>
<dbReference type="PANTHER" id="PTHR30627:SF1">
    <property type="entry name" value="PEPTIDOGLYCAN D,D-TRANSPEPTIDASE FTSI"/>
    <property type="match status" value="1"/>
</dbReference>